<dbReference type="Pfam" id="PF00135">
    <property type="entry name" value="COesterase"/>
    <property type="match status" value="1"/>
</dbReference>
<evidence type="ECO:0000256" key="3">
    <source>
        <dbReference type="ARBA" id="ARBA00022801"/>
    </source>
</evidence>
<dbReference type="InterPro" id="IPR029058">
    <property type="entry name" value="AB_hydrolase_fold"/>
</dbReference>
<evidence type="ECO:0000259" key="6">
    <source>
        <dbReference type="Pfam" id="PF13934"/>
    </source>
</evidence>
<dbReference type="SUPFAM" id="SSF53474">
    <property type="entry name" value="alpha/beta-Hydrolases"/>
    <property type="match status" value="1"/>
</dbReference>
<organism evidence="7 8">
    <name type="scientific">Fonsecaea nubica</name>
    <dbReference type="NCBI Taxonomy" id="856822"/>
    <lineage>
        <taxon>Eukaryota</taxon>
        <taxon>Fungi</taxon>
        <taxon>Dikarya</taxon>
        <taxon>Ascomycota</taxon>
        <taxon>Pezizomycotina</taxon>
        <taxon>Eurotiomycetes</taxon>
        <taxon>Chaetothyriomycetidae</taxon>
        <taxon>Chaetothyriales</taxon>
        <taxon>Herpotrichiellaceae</taxon>
        <taxon>Fonsecaea</taxon>
    </lineage>
</organism>
<sequence>MLDWHDFDAVFQPKTDYAYDTRTVESILKHRKEFGDQLFFDRIWKTIGLTRPARNNYPPRSNQDLRNLWSKIVQSTAPDEQKLALLYYLLRDCRQLPNADSNFARRTYLPQRWQLLVAGLWELDHAQFSRALEHLTDPSLTPTFTDEILLTLLRHPKCEPPLAMAYYIAMSPPLEDPAVLEAYYDLIISNNLVEAYYFAQRQDETKHQILFEKLVVAVLQDSPGRARSERATLLVGLPLTVQEEVWFERCILDGAASKLPGAKDSLVARRIVMGRSTSDPNVLGRLKGDEIGGINWDVVKAGIADAPDGDALPAAADDAGLGWDWDEAGESPRETETPDYPLQALANGITQWLGMRYAAAPTGPLRFAAPQDPPIVHGTQQANKHGDICFGTGNNPRDPSLSEDCLFLDVYAPTQATNTSKLPVYFFIQGGGFNFNSNANYNGSGLVSVSGHGMIVVTFNYRVGPYGFLASREIQESPSATLNNGLLDQRKALDWVQKYITHFGGDPKHVVLGGDSAGAASIAYHLTAYGGRNDGLFVAAAAESVSFAPILTVEESQYQYDHLVESLGCTSRTTSQGSTGKDTTVSCLRSKTTAEFQAQNHNLPYPGARNPPLYMWNPVIDDEMIRNYTYAAFDSGKFLRIPVLFGDDTNGGTVFTPRGTSSLAQSNTFLHDQFPDLTADQLQRIDELYPNNGPQFPNSGSWWRQVSNAYGDMRYMCPNLFIAASYARYGVSGNWNYWYNVQDASQVRQGLGVPHTVELSAIWGPENTNGASPPSYRRGGPNAWIVQLMQSYWISFIRTLDPNPFRLQGAPTWQEFTLSDEEGGDGAAAATTDWLRMFFDTADTTGMAEVSASVRKKCQYLNSIGIALKQ</sequence>
<evidence type="ECO:0000256" key="2">
    <source>
        <dbReference type="ARBA" id="ARBA00005964"/>
    </source>
</evidence>
<dbReference type="Gene3D" id="3.40.50.1820">
    <property type="entry name" value="alpha/beta hydrolase"/>
    <property type="match status" value="1"/>
</dbReference>
<accession>A0A178DDG0</accession>
<dbReference type="GO" id="GO:0005634">
    <property type="term" value="C:nucleus"/>
    <property type="evidence" value="ECO:0007669"/>
    <property type="project" value="UniProtKB-SubCell"/>
</dbReference>
<dbReference type="InterPro" id="IPR050309">
    <property type="entry name" value="Type-B_Carboxylest/Lipase"/>
</dbReference>
<dbReference type="PROSITE" id="PS00122">
    <property type="entry name" value="CARBOXYLESTERASE_B_1"/>
    <property type="match status" value="1"/>
</dbReference>
<evidence type="ECO:0000259" key="5">
    <source>
        <dbReference type="Pfam" id="PF00135"/>
    </source>
</evidence>
<evidence type="ECO:0000256" key="1">
    <source>
        <dbReference type="ARBA" id="ARBA00004123"/>
    </source>
</evidence>
<evidence type="ECO:0000256" key="4">
    <source>
        <dbReference type="ARBA" id="ARBA00023242"/>
    </source>
</evidence>
<comment type="similarity">
    <text evidence="2">Belongs to the type-B carboxylesterase/lipase family.</text>
</comment>
<dbReference type="Proteomes" id="UP000185904">
    <property type="component" value="Unassembled WGS sequence"/>
</dbReference>
<dbReference type="PROSITE" id="PS00941">
    <property type="entry name" value="CARBOXYLESTERASE_B_2"/>
    <property type="match status" value="1"/>
</dbReference>
<reference evidence="7 8" key="1">
    <citation type="submission" date="2016-03" db="EMBL/GenBank/DDBJ databases">
        <title>The draft genome sequence of Fonsecaea nubica causative agent of cutaneous subcutaneous infection in human host.</title>
        <authorList>
            <person name="Costa F."/>
            <person name="Sybren D.H."/>
            <person name="Raittz R.T."/>
            <person name="Weiss V.A."/>
            <person name="Leao A.C."/>
            <person name="Gomes R."/>
            <person name="De Souza E.M."/>
            <person name="Pedrosa F.O."/>
            <person name="Steffens M.B."/>
            <person name="Bombassaro A."/>
            <person name="Tadra-Sfeir M.Z."/>
            <person name="Moreno L.F."/>
            <person name="Najafzadeh M.J."/>
            <person name="Felipe M.S."/>
            <person name="Teixeira M."/>
            <person name="Sun J."/>
            <person name="Xi L."/>
            <person name="Castro M.A."/>
            <person name="Vicente V.A."/>
        </authorList>
    </citation>
    <scope>NUCLEOTIDE SEQUENCE [LARGE SCALE GENOMIC DNA]</scope>
    <source>
        <strain evidence="7 8">CBS 269.64</strain>
    </source>
</reference>
<gene>
    <name evidence="7" type="ORF">AYO20_01089</name>
</gene>
<proteinExistence type="inferred from homology"/>
<keyword evidence="8" id="KW-1185">Reference proteome</keyword>
<dbReference type="GO" id="GO:0016787">
    <property type="term" value="F:hydrolase activity"/>
    <property type="evidence" value="ECO:0007669"/>
    <property type="project" value="UniProtKB-KW"/>
</dbReference>
<dbReference type="OrthoDB" id="408631at2759"/>
<dbReference type="AlphaFoldDB" id="A0A178DDG0"/>
<evidence type="ECO:0008006" key="9">
    <source>
        <dbReference type="Google" id="ProtNLM"/>
    </source>
</evidence>
<protein>
    <recommendedName>
        <fullName evidence="9">Carboxylesterase type B domain-containing protein</fullName>
    </recommendedName>
</protein>
<keyword evidence="4" id="KW-0539">Nucleus</keyword>
<dbReference type="RefSeq" id="XP_022504704.1">
    <property type="nucleotide sequence ID" value="XM_022639396.1"/>
</dbReference>
<comment type="subcellular location">
    <subcellularLocation>
        <location evidence="1">Nucleus</location>
    </subcellularLocation>
</comment>
<dbReference type="Pfam" id="PF13934">
    <property type="entry name" value="ELYS"/>
    <property type="match status" value="1"/>
</dbReference>
<keyword evidence="3" id="KW-0378">Hydrolase</keyword>
<feature type="domain" description="ELYS-like" evidence="6">
    <location>
        <begin position="37"/>
        <end position="253"/>
    </location>
</feature>
<dbReference type="ESTHER" id="9euro-a0a0d2gvv3">
    <property type="family name" value="Fungal_carboxylesterase_lipase"/>
</dbReference>
<dbReference type="PANTHER" id="PTHR11559">
    <property type="entry name" value="CARBOXYLESTERASE"/>
    <property type="match status" value="1"/>
</dbReference>
<evidence type="ECO:0000313" key="7">
    <source>
        <dbReference type="EMBL" id="OAL39692.1"/>
    </source>
</evidence>
<feature type="domain" description="Carboxylesterase type B" evidence="5">
    <location>
        <begin position="348"/>
        <end position="820"/>
    </location>
</feature>
<dbReference type="GeneID" id="34584514"/>
<dbReference type="InterPro" id="IPR019826">
    <property type="entry name" value="Carboxylesterase_B_AS"/>
</dbReference>
<evidence type="ECO:0000313" key="8">
    <source>
        <dbReference type="Proteomes" id="UP000185904"/>
    </source>
</evidence>
<name>A0A178DDG0_9EURO</name>
<dbReference type="InterPro" id="IPR019819">
    <property type="entry name" value="Carboxylesterase_B_CS"/>
</dbReference>
<dbReference type="EMBL" id="LVCJ01000004">
    <property type="protein sequence ID" value="OAL39692.1"/>
    <property type="molecule type" value="Genomic_DNA"/>
</dbReference>
<dbReference type="InterPro" id="IPR002018">
    <property type="entry name" value="CarbesteraseB"/>
</dbReference>
<comment type="caution">
    <text evidence="7">The sequence shown here is derived from an EMBL/GenBank/DDBJ whole genome shotgun (WGS) entry which is preliminary data.</text>
</comment>
<dbReference type="InterPro" id="IPR025151">
    <property type="entry name" value="ELYS_dom"/>
</dbReference>